<gene>
    <name evidence="11 13" type="primary">tmk</name>
    <name evidence="13" type="ORF">ABC977_01235</name>
</gene>
<reference evidence="13 14" key="1">
    <citation type="submission" date="2024-05" db="EMBL/GenBank/DDBJ databases">
        <title>Genome Sequence and Characterization of the New Strain Purple Sulfur Bacterium of Genus Thioalkalicoccus.</title>
        <authorList>
            <person name="Bryantseva I.A."/>
            <person name="Kyndt J.A."/>
            <person name="Imhoff J.F."/>
        </authorList>
    </citation>
    <scope>NUCLEOTIDE SEQUENCE [LARGE SCALE GENOMIC DNA]</scope>
    <source>
        <strain evidence="13 14">Um2</strain>
    </source>
</reference>
<keyword evidence="14" id="KW-1185">Reference proteome</keyword>
<dbReference type="Pfam" id="PF02223">
    <property type="entry name" value="Thymidylate_kin"/>
    <property type="match status" value="1"/>
</dbReference>
<dbReference type="EC" id="2.7.4.9" evidence="2 11"/>
<evidence type="ECO:0000256" key="7">
    <source>
        <dbReference type="ARBA" id="ARBA00022777"/>
    </source>
</evidence>
<keyword evidence="5 11" id="KW-0545">Nucleotide biosynthesis</keyword>
<evidence type="ECO:0000256" key="4">
    <source>
        <dbReference type="ARBA" id="ARBA00022679"/>
    </source>
</evidence>
<evidence type="ECO:0000313" key="14">
    <source>
        <dbReference type="Proteomes" id="UP001564408"/>
    </source>
</evidence>
<evidence type="ECO:0000256" key="2">
    <source>
        <dbReference type="ARBA" id="ARBA00012980"/>
    </source>
</evidence>
<dbReference type="RefSeq" id="WP_369665402.1">
    <property type="nucleotide sequence ID" value="NZ_JBDKXB010000001.1"/>
</dbReference>
<feature type="binding site" evidence="11">
    <location>
        <begin position="12"/>
        <end position="19"/>
    </location>
    <ligand>
        <name>ATP</name>
        <dbReference type="ChEBI" id="CHEBI:30616"/>
    </ligand>
</feature>
<evidence type="ECO:0000256" key="9">
    <source>
        <dbReference type="ARBA" id="ARBA00029962"/>
    </source>
</evidence>
<sequence length="211" mass="23204">MNERGRFITLEGIEGAGKSTQAAVVCDLLTEQGRDLVRTREPGGTEMAERIRTLLLDPAHQGMSAEAELLLLFAARAEHLARTIRPALAAGRWVVCDRFTDATYAYQGGGRGLDSAVIGCLEKLVQGSLRPDLTLLLDLPVAVGLARTRGRAALDRIETENEEFFDRVREHYRQRARLEPARIRLIDAGADLTAVTGSVRRVLSEYLACCD</sequence>
<dbReference type="InterPro" id="IPR018094">
    <property type="entry name" value="Thymidylate_kinase"/>
</dbReference>
<organism evidence="13 14">
    <name type="scientific">Thioalkalicoccus limnaeus</name>
    <dbReference type="NCBI Taxonomy" id="120681"/>
    <lineage>
        <taxon>Bacteria</taxon>
        <taxon>Pseudomonadati</taxon>
        <taxon>Pseudomonadota</taxon>
        <taxon>Gammaproteobacteria</taxon>
        <taxon>Chromatiales</taxon>
        <taxon>Chromatiaceae</taxon>
        <taxon>Thioalkalicoccus</taxon>
    </lineage>
</organism>
<comment type="catalytic activity">
    <reaction evidence="10 11">
        <text>dTMP + ATP = dTDP + ADP</text>
        <dbReference type="Rhea" id="RHEA:13517"/>
        <dbReference type="ChEBI" id="CHEBI:30616"/>
        <dbReference type="ChEBI" id="CHEBI:58369"/>
        <dbReference type="ChEBI" id="CHEBI:63528"/>
        <dbReference type="ChEBI" id="CHEBI:456216"/>
        <dbReference type="EC" id="2.7.4.9"/>
    </reaction>
</comment>
<dbReference type="CDD" id="cd01672">
    <property type="entry name" value="TMPK"/>
    <property type="match status" value="1"/>
</dbReference>
<evidence type="ECO:0000256" key="8">
    <source>
        <dbReference type="ARBA" id="ARBA00022840"/>
    </source>
</evidence>
<evidence type="ECO:0000256" key="1">
    <source>
        <dbReference type="ARBA" id="ARBA00009776"/>
    </source>
</evidence>
<dbReference type="GO" id="GO:0004798">
    <property type="term" value="F:dTMP kinase activity"/>
    <property type="evidence" value="ECO:0007669"/>
    <property type="project" value="UniProtKB-EC"/>
</dbReference>
<dbReference type="InterPro" id="IPR027417">
    <property type="entry name" value="P-loop_NTPase"/>
</dbReference>
<dbReference type="Gene3D" id="3.40.50.300">
    <property type="entry name" value="P-loop containing nucleotide triphosphate hydrolases"/>
    <property type="match status" value="1"/>
</dbReference>
<proteinExistence type="inferred from homology"/>
<keyword evidence="7 11" id="KW-0418">Kinase</keyword>
<dbReference type="Proteomes" id="UP001564408">
    <property type="component" value="Unassembled WGS sequence"/>
</dbReference>
<comment type="function">
    <text evidence="11">Phosphorylation of dTMP to form dTDP in both de novo and salvage pathways of dTTP synthesis.</text>
</comment>
<dbReference type="NCBIfam" id="TIGR00041">
    <property type="entry name" value="DTMP_kinase"/>
    <property type="match status" value="1"/>
</dbReference>
<dbReference type="EMBL" id="JBDKXB010000001">
    <property type="protein sequence ID" value="MEY6431027.1"/>
    <property type="molecule type" value="Genomic_DNA"/>
</dbReference>
<evidence type="ECO:0000256" key="3">
    <source>
        <dbReference type="ARBA" id="ARBA00017144"/>
    </source>
</evidence>
<accession>A0ABV4B9I3</accession>
<evidence type="ECO:0000256" key="11">
    <source>
        <dbReference type="HAMAP-Rule" id="MF_00165"/>
    </source>
</evidence>
<evidence type="ECO:0000259" key="12">
    <source>
        <dbReference type="Pfam" id="PF02223"/>
    </source>
</evidence>
<evidence type="ECO:0000313" key="13">
    <source>
        <dbReference type="EMBL" id="MEY6431027.1"/>
    </source>
</evidence>
<keyword evidence="4 11" id="KW-0808">Transferase</keyword>
<keyword evidence="8 11" id="KW-0067">ATP-binding</keyword>
<evidence type="ECO:0000256" key="6">
    <source>
        <dbReference type="ARBA" id="ARBA00022741"/>
    </source>
</evidence>
<dbReference type="InterPro" id="IPR039430">
    <property type="entry name" value="Thymidylate_kin-like_dom"/>
</dbReference>
<comment type="caution">
    <text evidence="13">The sequence shown here is derived from an EMBL/GenBank/DDBJ whole genome shotgun (WGS) entry which is preliminary data.</text>
</comment>
<dbReference type="SUPFAM" id="SSF52540">
    <property type="entry name" value="P-loop containing nucleoside triphosphate hydrolases"/>
    <property type="match status" value="1"/>
</dbReference>
<keyword evidence="6 11" id="KW-0547">Nucleotide-binding</keyword>
<comment type="similarity">
    <text evidence="1 11">Belongs to the thymidylate kinase family.</text>
</comment>
<dbReference type="PANTHER" id="PTHR10344:SF4">
    <property type="entry name" value="UMP-CMP KINASE 2, MITOCHONDRIAL"/>
    <property type="match status" value="1"/>
</dbReference>
<protein>
    <recommendedName>
        <fullName evidence="3 11">Thymidylate kinase</fullName>
        <ecNumber evidence="2 11">2.7.4.9</ecNumber>
    </recommendedName>
    <alternativeName>
        <fullName evidence="9 11">dTMP kinase</fullName>
    </alternativeName>
</protein>
<dbReference type="PANTHER" id="PTHR10344">
    <property type="entry name" value="THYMIDYLATE KINASE"/>
    <property type="match status" value="1"/>
</dbReference>
<evidence type="ECO:0000256" key="5">
    <source>
        <dbReference type="ARBA" id="ARBA00022727"/>
    </source>
</evidence>
<name>A0ABV4B9I3_9GAMM</name>
<evidence type="ECO:0000256" key="10">
    <source>
        <dbReference type="ARBA" id="ARBA00048743"/>
    </source>
</evidence>
<feature type="domain" description="Thymidylate kinase-like" evidence="12">
    <location>
        <begin position="10"/>
        <end position="195"/>
    </location>
</feature>
<dbReference type="HAMAP" id="MF_00165">
    <property type="entry name" value="Thymidylate_kinase"/>
    <property type="match status" value="1"/>
</dbReference>